<evidence type="ECO:0008006" key="3">
    <source>
        <dbReference type="Google" id="ProtNLM"/>
    </source>
</evidence>
<dbReference type="AlphaFoldDB" id="A0A975Y7P7"/>
<reference evidence="1" key="1">
    <citation type="submission" date="2017-04" db="EMBL/GenBank/DDBJ databases">
        <title>Genome deletions in a multicellular cyanobacterial endosymbiont for morphological adaptation in marine diatoms.</title>
        <authorList>
            <person name="Wang Y."/>
            <person name="Gao H."/>
            <person name="Li R."/>
            <person name="Xu X."/>
        </authorList>
    </citation>
    <scope>NUCLEOTIDE SEQUENCE</scope>
    <source>
        <strain evidence="1">FACHB 800</strain>
    </source>
</reference>
<protein>
    <recommendedName>
        <fullName evidence="3">DUF2993 domain-containing protein</fullName>
    </recommendedName>
</protein>
<dbReference type="RefSeq" id="WP_190605410.1">
    <property type="nucleotide sequence ID" value="NZ_CP021056.1"/>
</dbReference>
<evidence type="ECO:0000313" key="2">
    <source>
        <dbReference type="Proteomes" id="UP000683511"/>
    </source>
</evidence>
<evidence type="ECO:0000313" key="1">
    <source>
        <dbReference type="EMBL" id="QXE26549.1"/>
    </source>
</evidence>
<accession>A0A975Y7P7</accession>
<proteinExistence type="predicted"/>
<keyword evidence="2" id="KW-1185">Reference proteome</keyword>
<gene>
    <name evidence="1" type="ORF">B6N60_05282</name>
</gene>
<dbReference type="EMBL" id="CP021056">
    <property type="protein sequence ID" value="QXE26549.1"/>
    <property type="molecule type" value="Genomic_DNA"/>
</dbReference>
<sequence length="252" mass="28397">MSLDQQKFPERLLSQEAERRLSSQLDQVDSIRVDVQTDILKIFQGQLDAVSLAGEGLVVQDQIRVQEIHLQTDSINFNPLSVIFGQIQLNAPVNAMAKIVITEADINLALNSEFIYTQDMELCLDGKPVKFQLKKIQISLGDNQEIECNGEILMTENLQSHNLEYTAIIKPPLHASNTSFKDFRCLQETGISLDLITALMQKIKELINLSYFQWHDIGLLIKDITIAEKKLILIVEAIVKQIPPIVNTLSST</sequence>
<dbReference type="Proteomes" id="UP000683511">
    <property type="component" value="Chromosome"/>
</dbReference>
<dbReference type="InterPro" id="IPR021373">
    <property type="entry name" value="DUF2993"/>
</dbReference>
<organism evidence="1 2">
    <name type="scientific">Richelia sinica FACHB-800</name>
    <dbReference type="NCBI Taxonomy" id="1357546"/>
    <lineage>
        <taxon>Bacteria</taxon>
        <taxon>Bacillati</taxon>
        <taxon>Cyanobacteriota</taxon>
        <taxon>Cyanophyceae</taxon>
        <taxon>Nostocales</taxon>
        <taxon>Nostocaceae</taxon>
        <taxon>Richelia</taxon>
    </lineage>
</organism>
<dbReference type="Pfam" id="PF11209">
    <property type="entry name" value="LmeA"/>
    <property type="match status" value="1"/>
</dbReference>
<dbReference type="KEGG" id="rsin:B6N60_05282"/>
<name>A0A975Y7P7_9NOST</name>